<dbReference type="EMBL" id="WOWK01000194">
    <property type="protein sequence ID" value="KAF0315618.1"/>
    <property type="molecule type" value="Genomic_DNA"/>
</dbReference>
<evidence type="ECO:0000313" key="3">
    <source>
        <dbReference type="EMBL" id="KAF0315618.1"/>
    </source>
</evidence>
<sequence>MPSTINPDLNDFNTILRPHSTSCSVTELNSPSHVKITCDSDSVTGANYIPDTTSSALPANTYQHSEIVAADADTRCHNAEEGKTASLIANNLPSLAEGPPTSTSPLTCASAGCTPITPEAEDCASTRLDSNKSDKKKYVCAMGCSKSFLSPKDLRRHHNSDAHAQTDGQSYQCRCDYSTRRRDHYRRHLRQNMGNKQCRSKQAYFHCICKHFTPESNLLQHLQHIATCATGRGISGRPRRT</sequence>
<dbReference type="AlphaFoldDB" id="A0A8H3VZP1"/>
<evidence type="ECO:0000259" key="2">
    <source>
        <dbReference type="PROSITE" id="PS50157"/>
    </source>
</evidence>
<dbReference type="GO" id="GO:0008270">
    <property type="term" value="F:zinc ion binding"/>
    <property type="evidence" value="ECO:0007669"/>
    <property type="project" value="UniProtKB-KW"/>
</dbReference>
<evidence type="ECO:0000256" key="1">
    <source>
        <dbReference type="PROSITE-ProRule" id="PRU00042"/>
    </source>
</evidence>
<evidence type="ECO:0000313" key="4">
    <source>
        <dbReference type="Proteomes" id="UP000434172"/>
    </source>
</evidence>
<organism evidence="3 4">
    <name type="scientific">Colletotrichum asianum</name>
    <dbReference type="NCBI Taxonomy" id="702518"/>
    <lineage>
        <taxon>Eukaryota</taxon>
        <taxon>Fungi</taxon>
        <taxon>Dikarya</taxon>
        <taxon>Ascomycota</taxon>
        <taxon>Pezizomycotina</taxon>
        <taxon>Sordariomycetes</taxon>
        <taxon>Hypocreomycetidae</taxon>
        <taxon>Glomerellales</taxon>
        <taxon>Glomerellaceae</taxon>
        <taxon>Colletotrichum</taxon>
        <taxon>Colletotrichum gloeosporioides species complex</taxon>
    </lineage>
</organism>
<protein>
    <recommendedName>
        <fullName evidence="2">C2H2-type domain-containing protein</fullName>
    </recommendedName>
</protein>
<dbReference type="InterPro" id="IPR013087">
    <property type="entry name" value="Znf_C2H2_type"/>
</dbReference>
<dbReference type="PROSITE" id="PS00028">
    <property type="entry name" value="ZINC_FINGER_C2H2_1"/>
    <property type="match status" value="1"/>
</dbReference>
<dbReference type="Gene3D" id="3.30.160.60">
    <property type="entry name" value="Classic Zinc Finger"/>
    <property type="match status" value="1"/>
</dbReference>
<name>A0A8H3VZP1_9PEZI</name>
<proteinExistence type="predicted"/>
<keyword evidence="1" id="KW-0862">Zinc</keyword>
<comment type="caution">
    <text evidence="3">The sequence shown here is derived from an EMBL/GenBank/DDBJ whole genome shotgun (WGS) entry which is preliminary data.</text>
</comment>
<gene>
    <name evidence="3" type="ORF">GQ607_017160</name>
</gene>
<keyword evidence="1" id="KW-0479">Metal-binding</keyword>
<keyword evidence="4" id="KW-1185">Reference proteome</keyword>
<keyword evidence="1" id="KW-0863">Zinc-finger</keyword>
<reference evidence="3 4" key="1">
    <citation type="submission" date="2019-12" db="EMBL/GenBank/DDBJ databases">
        <title>A genome sequence resource for the geographically widespread anthracnose pathogen Colletotrichum asianum.</title>
        <authorList>
            <person name="Meng Y."/>
        </authorList>
    </citation>
    <scope>NUCLEOTIDE SEQUENCE [LARGE SCALE GENOMIC DNA]</scope>
    <source>
        <strain evidence="3 4">ICMP 18580</strain>
    </source>
</reference>
<dbReference type="Proteomes" id="UP000434172">
    <property type="component" value="Unassembled WGS sequence"/>
</dbReference>
<accession>A0A8H3VZP1</accession>
<feature type="domain" description="C2H2-type" evidence="2">
    <location>
        <begin position="138"/>
        <end position="168"/>
    </location>
</feature>
<dbReference type="PROSITE" id="PS50157">
    <property type="entry name" value="ZINC_FINGER_C2H2_2"/>
    <property type="match status" value="1"/>
</dbReference>